<organism evidence="3 4">
    <name type="scientific">Caldinitratiruptor microaerophilus</name>
    <dbReference type="NCBI Taxonomy" id="671077"/>
    <lineage>
        <taxon>Bacteria</taxon>
        <taxon>Bacillati</taxon>
        <taxon>Bacillota</taxon>
        <taxon>Clostridia</taxon>
        <taxon>Eubacteriales</taxon>
        <taxon>Symbiobacteriaceae</taxon>
        <taxon>Caldinitratiruptor</taxon>
    </lineage>
</organism>
<dbReference type="SMART" id="SM00858">
    <property type="entry name" value="SAF"/>
    <property type="match status" value="1"/>
</dbReference>
<gene>
    <name evidence="3" type="ORF">caldi_13380</name>
</gene>
<feature type="domain" description="SAF" evidence="2">
    <location>
        <begin position="39"/>
        <end position="100"/>
    </location>
</feature>
<feature type="signal peptide" evidence="1">
    <location>
        <begin position="1"/>
        <end position="25"/>
    </location>
</feature>
<name>A0AA35CKT3_9FIRM</name>
<sequence>MSGRWARLFLIPTLAGLVAASVAYAAVGRRAAGAAVEMVPVLVARTAVPARTPLTADQFEVRQAPRDLAAGAVSGPDAIRGRIAQTDVPAGAILLQSHLADPARAALPFRIPAGRRAVTVAVNETSGAGGYPQPGDQVDLILVLSEPGGGAGSGQGETAGRPRTAQARLLLQGVTVLARGPAPAAKPGDDTPRASESARLTSYTLALTPAEAVEVALAEAVGHLKLVLRPAVAEADVPPVILDDTRYGLGR</sequence>
<dbReference type="Proteomes" id="UP001163687">
    <property type="component" value="Chromosome"/>
</dbReference>
<evidence type="ECO:0000313" key="4">
    <source>
        <dbReference type="Proteomes" id="UP001163687"/>
    </source>
</evidence>
<dbReference type="AlphaFoldDB" id="A0AA35CKT3"/>
<dbReference type="InterPro" id="IPR013974">
    <property type="entry name" value="SAF"/>
</dbReference>
<accession>A0AA35CKT3</accession>
<feature type="chain" id="PRO_5041413514" description="SAF domain-containing protein" evidence="1">
    <location>
        <begin position="26"/>
        <end position="251"/>
    </location>
</feature>
<dbReference type="EMBL" id="AP025628">
    <property type="protein sequence ID" value="BDG60248.1"/>
    <property type="molecule type" value="Genomic_DNA"/>
</dbReference>
<dbReference type="NCBIfam" id="TIGR03177">
    <property type="entry name" value="pilus_cpaB"/>
    <property type="match status" value="1"/>
</dbReference>
<dbReference type="Gene3D" id="3.90.1210.10">
    <property type="entry name" value="Antifreeze-like/N-acetylneuraminic acid synthase C-terminal domain"/>
    <property type="match status" value="1"/>
</dbReference>
<dbReference type="Pfam" id="PF08666">
    <property type="entry name" value="SAF"/>
    <property type="match status" value="1"/>
</dbReference>
<protein>
    <recommendedName>
        <fullName evidence="2">SAF domain-containing protein</fullName>
    </recommendedName>
</protein>
<dbReference type="RefSeq" id="WP_264844318.1">
    <property type="nucleotide sequence ID" value="NZ_AP025628.1"/>
</dbReference>
<proteinExistence type="predicted"/>
<evidence type="ECO:0000259" key="2">
    <source>
        <dbReference type="SMART" id="SM00858"/>
    </source>
</evidence>
<evidence type="ECO:0000256" key="1">
    <source>
        <dbReference type="SAM" id="SignalP"/>
    </source>
</evidence>
<keyword evidence="4" id="KW-1185">Reference proteome</keyword>
<keyword evidence="1" id="KW-0732">Signal</keyword>
<dbReference type="Pfam" id="PF16976">
    <property type="entry name" value="RcpC"/>
    <property type="match status" value="1"/>
</dbReference>
<dbReference type="InterPro" id="IPR017592">
    <property type="entry name" value="Pilus_assmbl_Flp-typ_CpaB"/>
</dbReference>
<reference evidence="3" key="1">
    <citation type="submission" date="2022-03" db="EMBL/GenBank/DDBJ databases">
        <title>Complete genome sequence of Caldinitratiruptor microaerophilus.</title>
        <authorList>
            <person name="Mukaiyama R."/>
            <person name="Nishiyama T."/>
            <person name="Ueda K."/>
        </authorList>
    </citation>
    <scope>NUCLEOTIDE SEQUENCE</scope>
    <source>
        <strain evidence="3">JCM 16183</strain>
    </source>
</reference>
<evidence type="ECO:0000313" key="3">
    <source>
        <dbReference type="EMBL" id="BDG60248.1"/>
    </source>
</evidence>
<dbReference type="KEGG" id="cmic:caldi_13380"/>
<dbReference type="CDD" id="cd11614">
    <property type="entry name" value="SAF_CpaB_FlgA_like"/>
    <property type="match status" value="1"/>
</dbReference>
<dbReference type="InterPro" id="IPR031571">
    <property type="entry name" value="RcpC_dom"/>
</dbReference>